<evidence type="ECO:0000256" key="3">
    <source>
        <dbReference type="ARBA" id="ARBA00023170"/>
    </source>
</evidence>
<keyword evidence="6" id="KW-1185">Reference proteome</keyword>
<dbReference type="InterPro" id="IPR035500">
    <property type="entry name" value="NHR-like_dom_sf"/>
</dbReference>
<evidence type="ECO:0000313" key="5">
    <source>
        <dbReference type="EMBL" id="KHJ92729.1"/>
    </source>
</evidence>
<keyword evidence="3 5" id="KW-0675">Receptor</keyword>
<evidence type="ECO:0000313" key="6">
    <source>
        <dbReference type="Proteomes" id="UP000053660"/>
    </source>
</evidence>
<dbReference type="PANTHER" id="PTHR47630">
    <property type="entry name" value="NUCLEAR HORMONE RECEPTOR FAMILY-RELATED-RELATED"/>
    <property type="match status" value="1"/>
</dbReference>
<dbReference type="Pfam" id="PF00104">
    <property type="entry name" value="Hormone_recep"/>
    <property type="match status" value="1"/>
</dbReference>
<dbReference type="Proteomes" id="UP000053660">
    <property type="component" value="Unassembled WGS sequence"/>
</dbReference>
<dbReference type="AlphaFoldDB" id="A0A0B1T678"/>
<dbReference type="Gene3D" id="1.10.565.10">
    <property type="entry name" value="Retinoid X Receptor"/>
    <property type="match status" value="1"/>
</dbReference>
<dbReference type="SMART" id="SM00430">
    <property type="entry name" value="HOLI"/>
    <property type="match status" value="1"/>
</dbReference>
<name>A0A0B1T678_OESDE</name>
<dbReference type="EMBL" id="KN551171">
    <property type="protein sequence ID" value="KHJ92729.1"/>
    <property type="molecule type" value="Genomic_DNA"/>
</dbReference>
<dbReference type="InterPro" id="IPR052499">
    <property type="entry name" value="C.elegans_NHRs"/>
</dbReference>
<reference evidence="5 6" key="1">
    <citation type="submission" date="2014-03" db="EMBL/GenBank/DDBJ databases">
        <title>Draft genome of the hookworm Oesophagostomum dentatum.</title>
        <authorList>
            <person name="Mitreva M."/>
        </authorList>
    </citation>
    <scope>NUCLEOTIDE SEQUENCE [LARGE SCALE GENOMIC DNA]</scope>
    <source>
        <strain evidence="5 6">OD-Hann</strain>
    </source>
</reference>
<evidence type="ECO:0000256" key="2">
    <source>
        <dbReference type="ARBA" id="ARBA00023163"/>
    </source>
</evidence>
<evidence type="ECO:0000256" key="1">
    <source>
        <dbReference type="ARBA" id="ARBA00023015"/>
    </source>
</evidence>
<organism evidence="5 6">
    <name type="scientific">Oesophagostomum dentatum</name>
    <name type="common">Nodular worm</name>
    <dbReference type="NCBI Taxonomy" id="61180"/>
    <lineage>
        <taxon>Eukaryota</taxon>
        <taxon>Metazoa</taxon>
        <taxon>Ecdysozoa</taxon>
        <taxon>Nematoda</taxon>
        <taxon>Chromadorea</taxon>
        <taxon>Rhabditida</taxon>
        <taxon>Rhabditina</taxon>
        <taxon>Rhabditomorpha</taxon>
        <taxon>Strongyloidea</taxon>
        <taxon>Strongylidae</taxon>
        <taxon>Oesophagostomum</taxon>
    </lineage>
</organism>
<dbReference type="PROSITE" id="PS51843">
    <property type="entry name" value="NR_LBD"/>
    <property type="match status" value="1"/>
</dbReference>
<dbReference type="OrthoDB" id="5798272at2759"/>
<accession>A0A0B1T678</accession>
<keyword evidence="2" id="KW-0804">Transcription</keyword>
<dbReference type="SUPFAM" id="SSF48508">
    <property type="entry name" value="Nuclear receptor ligand-binding domain"/>
    <property type="match status" value="1"/>
</dbReference>
<keyword evidence="1" id="KW-0805">Transcription regulation</keyword>
<evidence type="ECO:0000259" key="4">
    <source>
        <dbReference type="PROSITE" id="PS51843"/>
    </source>
</evidence>
<gene>
    <name evidence="5" type="ORF">OESDEN_07377</name>
</gene>
<protein>
    <submittedName>
        <fullName evidence="5">Ligand-binding domain of nuclear hormone receptor</fullName>
    </submittedName>
</protein>
<proteinExistence type="predicted"/>
<dbReference type="PANTHER" id="PTHR47630:SF5">
    <property type="entry name" value="NR LBD DOMAIN-CONTAINING PROTEIN"/>
    <property type="match status" value="1"/>
</dbReference>
<feature type="domain" description="NR LBD" evidence="4">
    <location>
        <begin position="41"/>
        <end position="276"/>
    </location>
</feature>
<sequence>MDRFGAAEGCKYLARMLVNLERTCDNDAFATSTPERYFCNLDITLCEALQNPLLVCERTPLIWKAMKPLEEPQKLSKPMYCRLVLHYLEWLNAVDDFMAFDEIYKVRLTAAHVIPTMLFTMSFNTFKHDSANLLLCNGFFFVEKKSYLEEYGIDVDKLVLELQRTVVQKFRELNVCEEEYVLLKLVILFTNLNTSDEEIADTMRRIRNKYVHLLVQFVKNSQKYPSEKPFDRLQALLQIVGPLISISEIVELHAVQVVALNLAEMRGQLTFDLHVRENL</sequence>
<dbReference type="InterPro" id="IPR000536">
    <property type="entry name" value="Nucl_hrmn_rcpt_lig-bd"/>
</dbReference>